<dbReference type="EMBL" id="NBIU01000033">
    <property type="protein sequence ID" value="PZT47471.1"/>
    <property type="molecule type" value="Genomic_DNA"/>
</dbReference>
<dbReference type="Pfam" id="PF05494">
    <property type="entry name" value="MlaC"/>
    <property type="match status" value="1"/>
</dbReference>
<proteinExistence type="predicted"/>
<dbReference type="InterPro" id="IPR008869">
    <property type="entry name" value="MlaC/ttg2D"/>
</dbReference>
<dbReference type="RefSeq" id="WP_111230461.1">
    <property type="nucleotide sequence ID" value="NZ_NBIU01000033.1"/>
</dbReference>
<evidence type="ECO:0000313" key="1">
    <source>
        <dbReference type="EMBL" id="PZT47471.1"/>
    </source>
</evidence>
<dbReference type="Gene3D" id="3.10.450.710">
    <property type="entry name" value="Tgt2/MlaC"/>
    <property type="match status" value="1"/>
</dbReference>
<gene>
    <name evidence="1" type="ORF">B6S12_08955</name>
</gene>
<dbReference type="OrthoDB" id="9798905at2"/>
<comment type="caution">
    <text evidence="1">The sequence shown here is derived from an EMBL/GenBank/DDBJ whole genome shotgun (WGS) entry which is preliminary data.</text>
</comment>
<dbReference type="AlphaFoldDB" id="A0A2W6MU30"/>
<name>A0A2W6MU30_9HELI</name>
<reference evidence="1 2" key="1">
    <citation type="submission" date="2017-03" db="EMBL/GenBank/DDBJ databases">
        <title>Genomic and clinical evidence uncovers the enterohepatic species Helicobacter valdiviensis as a potential human intestinal pathogen.</title>
        <authorList>
            <person name="Fresia P."/>
            <person name="Jara R."/>
            <person name="Sierra R."/>
            <person name="Ferres I."/>
            <person name="Greif G."/>
            <person name="Iraola G."/>
            <person name="Collado L."/>
        </authorList>
    </citation>
    <scope>NUCLEOTIDE SEQUENCE [LARGE SCALE GENOMIC DNA]</scope>
    <source>
        <strain evidence="1 2">WBE14</strain>
    </source>
</reference>
<evidence type="ECO:0000313" key="2">
    <source>
        <dbReference type="Proteomes" id="UP000249746"/>
    </source>
</evidence>
<keyword evidence="2" id="KW-1185">Reference proteome</keyword>
<dbReference type="PANTHER" id="PTHR36573:SF1">
    <property type="entry name" value="INTERMEMBRANE PHOSPHOLIPID TRANSPORT SYSTEM BINDING PROTEIN MLAC"/>
    <property type="match status" value="1"/>
</dbReference>
<accession>A0A2W6MU30</accession>
<dbReference type="Proteomes" id="UP000249746">
    <property type="component" value="Unassembled WGS sequence"/>
</dbReference>
<dbReference type="PANTHER" id="PTHR36573">
    <property type="entry name" value="INTERMEMBRANE PHOSPHOLIPID TRANSPORT SYSTEM BINDING PROTEIN MLAC"/>
    <property type="match status" value="1"/>
</dbReference>
<organism evidence="1 2">
    <name type="scientific">Helicobacter valdiviensis</name>
    <dbReference type="NCBI Taxonomy" id="1458358"/>
    <lineage>
        <taxon>Bacteria</taxon>
        <taxon>Pseudomonadati</taxon>
        <taxon>Campylobacterota</taxon>
        <taxon>Epsilonproteobacteria</taxon>
        <taxon>Campylobacterales</taxon>
        <taxon>Helicobacteraceae</taxon>
        <taxon>Helicobacter</taxon>
    </lineage>
</organism>
<dbReference type="InterPro" id="IPR042245">
    <property type="entry name" value="Tgt2/MlaC_sf"/>
</dbReference>
<sequence>MRFLLIFLTLFTFSFALPFDKIDSEMTKRIDNTIALLQNSKDKEAISKEIFALFDEIFDYPLMAKLSLSKEYKKLSQEEQLQFNQVFEENLKKSFTSKLSLYKDEKMLVLGGDLIKENRYNLKTSLIYDGKENYIIFKFHKLNNDWKIYDVDILGISVIQTYRSQFLDILKQNNFQTLIQKLQNEITFDSKQK</sequence>
<protein>
    <submittedName>
        <fullName evidence="1">Toluene tolerance protein</fullName>
    </submittedName>
</protein>